<organism evidence="2">
    <name type="scientific">Sesamum latifolium</name>
    <dbReference type="NCBI Taxonomy" id="2727402"/>
    <lineage>
        <taxon>Eukaryota</taxon>
        <taxon>Viridiplantae</taxon>
        <taxon>Streptophyta</taxon>
        <taxon>Embryophyta</taxon>
        <taxon>Tracheophyta</taxon>
        <taxon>Spermatophyta</taxon>
        <taxon>Magnoliopsida</taxon>
        <taxon>eudicotyledons</taxon>
        <taxon>Gunneridae</taxon>
        <taxon>Pentapetalae</taxon>
        <taxon>asterids</taxon>
        <taxon>lamiids</taxon>
        <taxon>Lamiales</taxon>
        <taxon>Pedaliaceae</taxon>
        <taxon>Sesamum</taxon>
    </lineage>
</organism>
<dbReference type="InterPro" id="IPR026960">
    <property type="entry name" value="RVT-Znf"/>
</dbReference>
<name>A0AAW2XBR2_9LAMI</name>
<gene>
    <name evidence="2" type="ORF">Slati_1121300</name>
</gene>
<reference evidence="2" key="1">
    <citation type="submission" date="2020-06" db="EMBL/GenBank/DDBJ databases">
        <authorList>
            <person name="Li T."/>
            <person name="Hu X."/>
            <person name="Zhang T."/>
            <person name="Song X."/>
            <person name="Zhang H."/>
            <person name="Dai N."/>
            <person name="Sheng W."/>
            <person name="Hou X."/>
            <person name="Wei L."/>
        </authorList>
    </citation>
    <scope>NUCLEOTIDE SEQUENCE</scope>
    <source>
        <strain evidence="2">KEN1</strain>
        <tissue evidence="2">Leaf</tissue>
    </source>
</reference>
<sequence length="142" mass="16053">MYGNQRPSPKLCCLLGDVREALPTSVNLRRRGIPIADRCAHCLEREDILHVFIFCSFARLVWAVSGLPGDTVRCSTDNVEGWFRRAYGELARMEWKFVISICWALWGARNSCIFEGKCTEAHEIVRLATRICGGTEDVFVLG</sequence>
<dbReference type="Pfam" id="PF13966">
    <property type="entry name" value="zf-RVT"/>
    <property type="match status" value="1"/>
</dbReference>
<feature type="domain" description="Reverse transcriptase zinc-binding" evidence="1">
    <location>
        <begin position="18"/>
        <end position="62"/>
    </location>
</feature>
<accession>A0AAW2XBR2</accession>
<protein>
    <recommendedName>
        <fullName evidence="1">Reverse transcriptase zinc-binding domain-containing protein</fullName>
    </recommendedName>
</protein>
<dbReference type="AlphaFoldDB" id="A0AAW2XBR2"/>
<evidence type="ECO:0000259" key="1">
    <source>
        <dbReference type="Pfam" id="PF13966"/>
    </source>
</evidence>
<evidence type="ECO:0000313" key="2">
    <source>
        <dbReference type="EMBL" id="KAL0451432.1"/>
    </source>
</evidence>
<proteinExistence type="predicted"/>
<reference evidence="2" key="2">
    <citation type="journal article" date="2024" name="Plant">
        <title>Genomic evolution and insights into agronomic trait innovations of Sesamum species.</title>
        <authorList>
            <person name="Miao H."/>
            <person name="Wang L."/>
            <person name="Qu L."/>
            <person name="Liu H."/>
            <person name="Sun Y."/>
            <person name="Le M."/>
            <person name="Wang Q."/>
            <person name="Wei S."/>
            <person name="Zheng Y."/>
            <person name="Lin W."/>
            <person name="Duan Y."/>
            <person name="Cao H."/>
            <person name="Xiong S."/>
            <person name="Wang X."/>
            <person name="Wei L."/>
            <person name="Li C."/>
            <person name="Ma Q."/>
            <person name="Ju M."/>
            <person name="Zhao R."/>
            <person name="Li G."/>
            <person name="Mu C."/>
            <person name="Tian Q."/>
            <person name="Mei H."/>
            <person name="Zhang T."/>
            <person name="Gao T."/>
            <person name="Zhang H."/>
        </authorList>
    </citation>
    <scope>NUCLEOTIDE SEQUENCE</scope>
    <source>
        <strain evidence="2">KEN1</strain>
    </source>
</reference>
<comment type="caution">
    <text evidence="2">The sequence shown here is derived from an EMBL/GenBank/DDBJ whole genome shotgun (WGS) entry which is preliminary data.</text>
</comment>
<dbReference type="EMBL" id="JACGWN010000004">
    <property type="protein sequence ID" value="KAL0451432.1"/>
    <property type="molecule type" value="Genomic_DNA"/>
</dbReference>